<gene>
    <name evidence="4" type="ORF">B0A52_09706</name>
</gene>
<feature type="compositionally biased region" description="Acidic residues" evidence="2">
    <location>
        <begin position="250"/>
        <end position="261"/>
    </location>
</feature>
<evidence type="ECO:0000259" key="3">
    <source>
        <dbReference type="Pfam" id="PF21924"/>
    </source>
</evidence>
<feature type="domain" description="XRCC4 coiled-coil" evidence="3">
    <location>
        <begin position="152"/>
        <end position="210"/>
    </location>
</feature>
<proteinExistence type="predicted"/>
<dbReference type="Pfam" id="PF21924">
    <property type="entry name" value="XRCC4_CC"/>
    <property type="match status" value="1"/>
</dbReference>
<feature type="compositionally biased region" description="Basic and acidic residues" evidence="2">
    <location>
        <begin position="238"/>
        <end position="249"/>
    </location>
</feature>
<dbReference type="InterPro" id="IPR053962">
    <property type="entry name" value="XRCC4_CC"/>
</dbReference>
<dbReference type="EMBL" id="NAJM01000061">
    <property type="protein sequence ID" value="RVX66475.1"/>
    <property type="molecule type" value="Genomic_DNA"/>
</dbReference>
<dbReference type="Proteomes" id="UP000288859">
    <property type="component" value="Unassembled WGS sequence"/>
</dbReference>
<dbReference type="InterPro" id="IPR014751">
    <property type="entry name" value="XRCC4-like_C"/>
</dbReference>
<evidence type="ECO:0000313" key="5">
    <source>
        <dbReference type="Proteomes" id="UP000288859"/>
    </source>
</evidence>
<dbReference type="SUPFAM" id="SSF58022">
    <property type="entry name" value="XRCC4, C-terminal oligomerization domain"/>
    <property type="match status" value="1"/>
</dbReference>
<name>A0A438MTV0_EXOME</name>
<dbReference type="OrthoDB" id="8064436at2759"/>
<dbReference type="PANTHER" id="PTHR42067:SF1">
    <property type="entry name" value="MITOTIC APPARATUS PROTEIN P62"/>
    <property type="match status" value="1"/>
</dbReference>
<dbReference type="AlphaFoldDB" id="A0A438MTV0"/>
<evidence type="ECO:0000313" key="4">
    <source>
        <dbReference type="EMBL" id="RVX66475.1"/>
    </source>
</evidence>
<comment type="caution">
    <text evidence="4">The sequence shown here is derived from an EMBL/GenBank/DDBJ whole genome shotgun (WGS) entry which is preliminary data.</text>
</comment>
<feature type="compositionally biased region" description="Acidic residues" evidence="2">
    <location>
        <begin position="356"/>
        <end position="372"/>
    </location>
</feature>
<dbReference type="VEuPathDB" id="FungiDB:PV10_03921"/>
<dbReference type="Gene3D" id="1.20.5.370">
    <property type="match status" value="1"/>
</dbReference>
<keyword evidence="1" id="KW-0175">Coiled coil</keyword>
<accession>A0A438MTV0</accession>
<sequence length="372" mass="41485">MASDWIIRLFQDDKDYSPILVKISRKDGGHELDLDLLATDGDAAYIGKVRQRGLKKLRAKNYDGSDDDWAAILSHVLISAAQASLTAEQKGILNIICSVTGKKKDRTLTIIFRNDIEGIIQRIGAIELALTDETDDVDLFGWTTQVIEQRDRLQEEARSYQEKANAEEKIEATLQQQMSDLVKAKSEHESQLLAKFSTLLNEKKLKIRNLQRVLQTAQVDPKTLKELQSTLAEADMAATDRGKKRRVDDEGPDEDESDGFETMDVSKTAKAGDDEQSDLSDQQRTPSPEEASDEDDEDLDTTASLQPPQTRSRDKAARESSPLPPPRQLPFQQRSGRGDKQLVGQDPSSRAPESTSIDDEADEETASEDDEL</sequence>
<protein>
    <recommendedName>
        <fullName evidence="3">XRCC4 coiled-coil domain-containing protein</fullName>
    </recommendedName>
</protein>
<organism evidence="4 5">
    <name type="scientific">Exophiala mesophila</name>
    <name type="common">Black yeast-like fungus</name>
    <dbReference type="NCBI Taxonomy" id="212818"/>
    <lineage>
        <taxon>Eukaryota</taxon>
        <taxon>Fungi</taxon>
        <taxon>Dikarya</taxon>
        <taxon>Ascomycota</taxon>
        <taxon>Pezizomycotina</taxon>
        <taxon>Eurotiomycetes</taxon>
        <taxon>Chaetothyriomycetidae</taxon>
        <taxon>Chaetothyriales</taxon>
        <taxon>Herpotrichiellaceae</taxon>
        <taxon>Exophiala</taxon>
    </lineage>
</organism>
<feature type="region of interest" description="Disordered" evidence="2">
    <location>
        <begin position="232"/>
        <end position="372"/>
    </location>
</feature>
<feature type="coiled-coil region" evidence="1">
    <location>
        <begin position="143"/>
        <end position="170"/>
    </location>
</feature>
<evidence type="ECO:0000256" key="2">
    <source>
        <dbReference type="SAM" id="MobiDB-lite"/>
    </source>
</evidence>
<reference evidence="4 5" key="1">
    <citation type="submission" date="2017-03" db="EMBL/GenBank/DDBJ databases">
        <title>Genomes of endolithic fungi from Antarctica.</title>
        <authorList>
            <person name="Coleine C."/>
            <person name="Masonjones S."/>
            <person name="Stajich J.E."/>
        </authorList>
    </citation>
    <scope>NUCLEOTIDE SEQUENCE [LARGE SCALE GENOMIC DNA]</scope>
    <source>
        <strain evidence="4 5">CCFEE 6314</strain>
    </source>
</reference>
<evidence type="ECO:0000256" key="1">
    <source>
        <dbReference type="SAM" id="Coils"/>
    </source>
</evidence>
<dbReference type="PANTHER" id="PTHR42067">
    <property type="entry name" value="YALI0C15378P"/>
    <property type="match status" value="1"/>
</dbReference>
<feature type="compositionally biased region" description="Acidic residues" evidence="2">
    <location>
        <begin position="290"/>
        <end position="300"/>
    </location>
</feature>